<proteinExistence type="predicted"/>
<dbReference type="PROSITE" id="PS51462">
    <property type="entry name" value="NUDIX"/>
    <property type="match status" value="1"/>
</dbReference>
<evidence type="ECO:0000256" key="2">
    <source>
        <dbReference type="ARBA" id="ARBA00022801"/>
    </source>
</evidence>
<evidence type="ECO:0000259" key="4">
    <source>
        <dbReference type="PROSITE" id="PS51462"/>
    </source>
</evidence>
<dbReference type="GeneID" id="43840288"/>
<accession>A0A1H3M0W1</accession>
<dbReference type="Pfam" id="PF00293">
    <property type="entry name" value="NUDIX"/>
    <property type="match status" value="1"/>
</dbReference>
<keyword evidence="6" id="KW-1185">Reference proteome</keyword>
<dbReference type="PANTHER" id="PTHR11839:SF18">
    <property type="entry name" value="NUDIX HYDROLASE DOMAIN-CONTAINING PROTEIN"/>
    <property type="match status" value="1"/>
</dbReference>
<feature type="region of interest" description="Disordered" evidence="3">
    <location>
        <begin position="86"/>
        <end position="112"/>
    </location>
</feature>
<protein>
    <submittedName>
        <fullName evidence="5">ADP-ribose pyrophosphatase</fullName>
    </submittedName>
</protein>
<dbReference type="Gene3D" id="3.90.79.10">
    <property type="entry name" value="Nucleoside Triphosphate Pyrophosphohydrolase"/>
    <property type="match status" value="1"/>
</dbReference>
<sequence>MTDRRTDAERNEAAELAWETAGTRVDYACPGFDVRVDDVRFPDGTADEYHYVDEPPAVVILPFTSAGDVVVIDEWRQAVDRVNRGLPAGTVEPEDAAGSETAPARESGTTAGRDFETAAARELAEETGYAARGGFEHLITVEPTNGIANSVHHHFLAHDCEPTAERDLDHNESIDVDVVDYEDLLAAVVDGACRDGRTVTAVLQYELTRR</sequence>
<dbReference type="GO" id="GO:0006753">
    <property type="term" value="P:nucleoside phosphate metabolic process"/>
    <property type="evidence" value="ECO:0007669"/>
    <property type="project" value="TreeGrafter"/>
</dbReference>
<dbReference type="EMBL" id="FNPC01000008">
    <property type="protein sequence ID" value="SDY69685.1"/>
    <property type="molecule type" value="Genomic_DNA"/>
</dbReference>
<dbReference type="InterPro" id="IPR000086">
    <property type="entry name" value="NUDIX_hydrolase_dom"/>
</dbReference>
<name>A0A1H3M0W1_9EURY</name>
<comment type="cofactor">
    <cofactor evidence="1">
        <name>Mg(2+)</name>
        <dbReference type="ChEBI" id="CHEBI:18420"/>
    </cofactor>
</comment>
<evidence type="ECO:0000313" key="6">
    <source>
        <dbReference type="Proteomes" id="UP000199079"/>
    </source>
</evidence>
<evidence type="ECO:0000256" key="3">
    <source>
        <dbReference type="SAM" id="MobiDB-lite"/>
    </source>
</evidence>
<dbReference type="PANTHER" id="PTHR11839">
    <property type="entry name" value="UDP/ADP-SUGAR PYROPHOSPHATASE"/>
    <property type="match status" value="1"/>
</dbReference>
<keyword evidence="2" id="KW-0378">Hydrolase</keyword>
<dbReference type="Proteomes" id="UP000199079">
    <property type="component" value="Unassembled WGS sequence"/>
</dbReference>
<feature type="domain" description="Nudix hydrolase" evidence="4">
    <location>
        <begin position="53"/>
        <end position="206"/>
    </location>
</feature>
<dbReference type="AlphaFoldDB" id="A0A1H3M0W1"/>
<gene>
    <name evidence="5" type="ORF">SAMN05216564_10870</name>
</gene>
<dbReference type="GO" id="GO:0016787">
    <property type="term" value="F:hydrolase activity"/>
    <property type="evidence" value="ECO:0007669"/>
    <property type="project" value="UniProtKB-KW"/>
</dbReference>
<dbReference type="OrthoDB" id="104705at2157"/>
<dbReference type="InterPro" id="IPR015797">
    <property type="entry name" value="NUDIX_hydrolase-like_dom_sf"/>
</dbReference>
<evidence type="ECO:0000256" key="1">
    <source>
        <dbReference type="ARBA" id="ARBA00001946"/>
    </source>
</evidence>
<evidence type="ECO:0000313" key="5">
    <source>
        <dbReference type="EMBL" id="SDY69685.1"/>
    </source>
</evidence>
<reference evidence="6" key="1">
    <citation type="submission" date="2016-10" db="EMBL/GenBank/DDBJ databases">
        <authorList>
            <person name="Varghese N."/>
            <person name="Submissions S."/>
        </authorList>
    </citation>
    <scope>NUCLEOTIDE SEQUENCE [LARGE SCALE GENOMIC DNA]</scope>
    <source>
        <strain evidence="6">DC30,IBRC 10041,KCTC 4046</strain>
    </source>
</reference>
<dbReference type="SUPFAM" id="SSF55811">
    <property type="entry name" value="Nudix"/>
    <property type="match status" value="1"/>
</dbReference>
<dbReference type="RefSeq" id="WP_021074695.1">
    <property type="nucleotide sequence ID" value="NZ_FNPC01000008.1"/>
</dbReference>
<dbReference type="CDD" id="cd03424">
    <property type="entry name" value="NUDIX_ADPRase_Nudt5_UGPPase_Nudt14"/>
    <property type="match status" value="1"/>
</dbReference>
<dbReference type="GO" id="GO:0019693">
    <property type="term" value="P:ribose phosphate metabolic process"/>
    <property type="evidence" value="ECO:0007669"/>
    <property type="project" value="TreeGrafter"/>
</dbReference>
<organism evidence="5 6">
    <name type="scientific">Halopenitus persicus</name>
    <dbReference type="NCBI Taxonomy" id="1048396"/>
    <lineage>
        <taxon>Archaea</taxon>
        <taxon>Methanobacteriati</taxon>
        <taxon>Methanobacteriota</taxon>
        <taxon>Stenosarchaea group</taxon>
        <taxon>Halobacteria</taxon>
        <taxon>Halobacteriales</taxon>
        <taxon>Haloferacaceae</taxon>
        <taxon>Halopenitus</taxon>
    </lineage>
</organism>